<evidence type="ECO:0000256" key="7">
    <source>
        <dbReference type="ARBA" id="ARBA00022729"/>
    </source>
</evidence>
<evidence type="ECO:0000259" key="17">
    <source>
        <dbReference type="Pfam" id="PF22461"/>
    </source>
</evidence>
<reference evidence="18 19" key="1">
    <citation type="submission" date="2016-10" db="EMBL/GenBank/DDBJ databases">
        <authorList>
            <person name="de Groot N.N."/>
        </authorList>
    </citation>
    <scope>NUCLEOTIDE SEQUENCE [LARGE SCALE GENOMIC DNA]</scope>
    <source>
        <strain evidence="18 19">DSM 26915</strain>
    </source>
</reference>
<dbReference type="GO" id="GO:0015159">
    <property type="term" value="F:polysaccharide transmembrane transporter activity"/>
    <property type="evidence" value="ECO:0007669"/>
    <property type="project" value="InterPro"/>
</dbReference>
<dbReference type="InterPro" id="IPR003715">
    <property type="entry name" value="Poly_export_N"/>
</dbReference>
<evidence type="ECO:0000256" key="6">
    <source>
        <dbReference type="ARBA" id="ARBA00022692"/>
    </source>
</evidence>
<dbReference type="GO" id="GO:0006811">
    <property type="term" value="P:monoatomic ion transport"/>
    <property type="evidence" value="ECO:0007669"/>
    <property type="project" value="UniProtKB-KW"/>
</dbReference>
<organism evidence="18 19">
    <name type="scientific">Thalassococcus halodurans</name>
    <dbReference type="NCBI Taxonomy" id="373675"/>
    <lineage>
        <taxon>Bacteria</taxon>
        <taxon>Pseudomonadati</taxon>
        <taxon>Pseudomonadota</taxon>
        <taxon>Alphaproteobacteria</taxon>
        <taxon>Rhodobacterales</taxon>
        <taxon>Roseobacteraceae</taxon>
        <taxon>Thalassococcus</taxon>
    </lineage>
</organism>
<dbReference type="AlphaFoldDB" id="A0A1H5Z799"/>
<evidence type="ECO:0000256" key="3">
    <source>
        <dbReference type="ARBA" id="ARBA00022448"/>
    </source>
</evidence>
<gene>
    <name evidence="18" type="ORF">SAMN04488045_2460</name>
</gene>
<keyword evidence="5" id="KW-0762">Sugar transport</keyword>
<keyword evidence="13" id="KW-0998">Cell outer membrane</keyword>
<evidence type="ECO:0000256" key="12">
    <source>
        <dbReference type="ARBA" id="ARBA00023139"/>
    </source>
</evidence>
<keyword evidence="7 15" id="KW-0732">Signal</keyword>
<evidence type="ECO:0000256" key="15">
    <source>
        <dbReference type="SAM" id="SignalP"/>
    </source>
</evidence>
<comment type="similarity">
    <text evidence="2">Belongs to the BexD/CtrA/VexA family.</text>
</comment>
<dbReference type="Pfam" id="PF02563">
    <property type="entry name" value="Poly_export"/>
    <property type="match status" value="1"/>
</dbReference>
<dbReference type="GO" id="GO:0009279">
    <property type="term" value="C:cell outer membrane"/>
    <property type="evidence" value="ECO:0007669"/>
    <property type="project" value="UniProtKB-SubCell"/>
</dbReference>
<evidence type="ECO:0000256" key="1">
    <source>
        <dbReference type="ARBA" id="ARBA00004571"/>
    </source>
</evidence>
<dbReference type="Proteomes" id="UP000236752">
    <property type="component" value="Unassembled WGS sequence"/>
</dbReference>
<keyword evidence="14" id="KW-0449">Lipoprotein</keyword>
<dbReference type="InterPro" id="IPR049712">
    <property type="entry name" value="Poly_export"/>
</dbReference>
<dbReference type="GO" id="GO:0015288">
    <property type="term" value="F:porin activity"/>
    <property type="evidence" value="ECO:0007669"/>
    <property type="project" value="UniProtKB-KW"/>
</dbReference>
<evidence type="ECO:0000256" key="14">
    <source>
        <dbReference type="ARBA" id="ARBA00023288"/>
    </source>
</evidence>
<keyword evidence="9" id="KW-0406">Ion transport</keyword>
<keyword evidence="12" id="KW-0564">Palmitate</keyword>
<evidence type="ECO:0000256" key="10">
    <source>
        <dbReference type="ARBA" id="ARBA00023114"/>
    </source>
</evidence>
<dbReference type="PROSITE" id="PS51257">
    <property type="entry name" value="PROKAR_LIPOPROTEIN"/>
    <property type="match status" value="1"/>
</dbReference>
<dbReference type="InterPro" id="IPR054765">
    <property type="entry name" value="SLBB_dom"/>
</dbReference>
<evidence type="ECO:0000259" key="16">
    <source>
        <dbReference type="Pfam" id="PF02563"/>
    </source>
</evidence>
<protein>
    <submittedName>
        <fullName evidence="18">Polysaccharide export outer membrane protein</fullName>
    </submittedName>
</protein>
<dbReference type="PANTHER" id="PTHR33619">
    <property type="entry name" value="POLYSACCHARIDE EXPORT PROTEIN GFCE-RELATED"/>
    <property type="match status" value="1"/>
</dbReference>
<evidence type="ECO:0000313" key="18">
    <source>
        <dbReference type="EMBL" id="SEG32152.1"/>
    </source>
</evidence>
<evidence type="ECO:0000256" key="4">
    <source>
        <dbReference type="ARBA" id="ARBA00022452"/>
    </source>
</evidence>
<feature type="domain" description="SLBB" evidence="17">
    <location>
        <begin position="194"/>
        <end position="272"/>
    </location>
</feature>
<evidence type="ECO:0000256" key="9">
    <source>
        <dbReference type="ARBA" id="ARBA00023065"/>
    </source>
</evidence>
<comment type="subcellular location">
    <subcellularLocation>
        <location evidence="1">Cell outer membrane</location>
        <topology evidence="1">Multi-pass membrane protein</topology>
    </subcellularLocation>
</comment>
<keyword evidence="8" id="KW-0625">Polysaccharide transport</keyword>
<dbReference type="RefSeq" id="WP_103910861.1">
    <property type="nucleotide sequence ID" value="NZ_FNUZ01000003.1"/>
</dbReference>
<feature type="signal peptide" evidence="15">
    <location>
        <begin position="1"/>
        <end position="17"/>
    </location>
</feature>
<keyword evidence="6" id="KW-0812">Transmembrane</keyword>
<accession>A0A1H5Z799</accession>
<evidence type="ECO:0000256" key="11">
    <source>
        <dbReference type="ARBA" id="ARBA00023136"/>
    </source>
</evidence>
<dbReference type="EMBL" id="FNUZ01000003">
    <property type="protein sequence ID" value="SEG32152.1"/>
    <property type="molecule type" value="Genomic_DNA"/>
</dbReference>
<proteinExistence type="inferred from homology"/>
<evidence type="ECO:0000256" key="13">
    <source>
        <dbReference type="ARBA" id="ARBA00023237"/>
    </source>
</evidence>
<dbReference type="PANTHER" id="PTHR33619:SF3">
    <property type="entry name" value="POLYSACCHARIDE EXPORT PROTEIN GFCE-RELATED"/>
    <property type="match status" value="1"/>
</dbReference>
<evidence type="ECO:0000313" key="19">
    <source>
        <dbReference type="Proteomes" id="UP000236752"/>
    </source>
</evidence>
<keyword evidence="3" id="KW-0813">Transport</keyword>
<evidence type="ECO:0000256" key="5">
    <source>
        <dbReference type="ARBA" id="ARBA00022597"/>
    </source>
</evidence>
<feature type="domain" description="SLBB" evidence="17">
    <location>
        <begin position="338"/>
        <end position="424"/>
    </location>
</feature>
<evidence type="ECO:0000256" key="2">
    <source>
        <dbReference type="ARBA" id="ARBA00009450"/>
    </source>
</evidence>
<name>A0A1H5Z799_9RHOB</name>
<dbReference type="OrthoDB" id="9808421at2"/>
<dbReference type="Pfam" id="PF22461">
    <property type="entry name" value="SLBB_2"/>
    <property type="match status" value="2"/>
</dbReference>
<feature type="domain" description="Polysaccharide export protein N-terminal" evidence="16">
    <location>
        <begin position="102"/>
        <end position="188"/>
    </location>
</feature>
<feature type="chain" id="PRO_5009291329" evidence="15">
    <location>
        <begin position="18"/>
        <end position="452"/>
    </location>
</feature>
<evidence type="ECO:0000256" key="8">
    <source>
        <dbReference type="ARBA" id="ARBA00023047"/>
    </source>
</evidence>
<keyword evidence="4" id="KW-1134">Transmembrane beta strand</keyword>
<keyword evidence="11" id="KW-0472">Membrane</keyword>
<keyword evidence="10" id="KW-0626">Porin</keyword>
<sequence length="452" mass="49115">MIRLWKTLVLGTCLVTAGCGVTYTSPTVKSQSAGAEVRVVDLDAQTVLVANRAPYTPKALPAAFFQQAGGGQLRGAGALPEAPYVPNETRKPLELRIPPTPPVEAYRIGVSDVLLLATKSGGTTIEELSGLLTAQNKRQGYTVRDDGSISIPDLGQVMVAGLTLEEAEARVFQALVENGIDPAFSLEVAEFNSKRVVVGGAVGSAKILPLTLNQIDLSEALTASGGVQVKNEEFASVRIYRDGTLYQIPLETFFARPDLQKLKLQDGDAVYVDTNYDLDQALAFYNSQVEVIQMRQQARSNALNELQAEISIRSAALNEQRTNFQSRLDLGAEKRDYVYLAGEVSNQSRVALPFGQQATLADVLYEKGGFNVTTGDPSDIYVLRPSSNPAEFGAVTAWHLDAGNAINLTLATRFEMRPNDIIFIEEQPITSWNRAMQQFFPVLINSAQQAVR</sequence>
<keyword evidence="19" id="KW-1185">Reference proteome</keyword>
<dbReference type="GO" id="GO:0046930">
    <property type="term" value="C:pore complex"/>
    <property type="evidence" value="ECO:0007669"/>
    <property type="project" value="UniProtKB-KW"/>
</dbReference>
<dbReference type="Gene3D" id="3.30.1950.10">
    <property type="entry name" value="wza like domain"/>
    <property type="match status" value="1"/>
</dbReference>
<dbReference type="Gene3D" id="3.10.560.10">
    <property type="entry name" value="Outer membrane lipoprotein wza domain like"/>
    <property type="match status" value="2"/>
</dbReference>